<dbReference type="EMBL" id="JBCEVZ010000026">
    <property type="protein sequence ID" value="MEL5994944.1"/>
    <property type="molecule type" value="Genomic_DNA"/>
</dbReference>
<dbReference type="Proteomes" id="UP001479606">
    <property type="component" value="Unassembled WGS sequence"/>
</dbReference>
<sequence length="163" mass="17297">MSLVVVGCSKKSDAEPAIPANSIQLSDNGQVVVFGSPTAVVETNALGVKQLTIDASTADNHQISLSVTDRQGVETPRTYRGASAGSAYTLPITNYSTNCRSLVLGTQLYRFYIDSAPDLEVVVKSVDTSTHTVSGTFSGIYTLGCDSRKITNGQFNLPYTVKP</sequence>
<accession>A0ABU9LW20</accession>
<evidence type="ECO:0008006" key="3">
    <source>
        <dbReference type="Google" id="ProtNLM"/>
    </source>
</evidence>
<comment type="caution">
    <text evidence="1">The sequence shown here is derived from an EMBL/GenBank/DDBJ whole genome shotgun (WGS) entry which is preliminary data.</text>
</comment>
<reference evidence="1 2" key="1">
    <citation type="journal article" date="2018" name="Arch. Microbiol.">
        <title>Hymenobacter segetis sp. nov., isolated from soil.</title>
        <authorList>
            <person name="Ten L.N."/>
            <person name="Lim S.J."/>
            <person name="Kim B.O."/>
            <person name="Kang I.K."/>
            <person name="Jung H.Y."/>
        </authorList>
    </citation>
    <scope>NUCLEOTIDE SEQUENCE [LARGE SCALE GENOMIC DNA]</scope>
    <source>
        <strain evidence="1 2">S7-3-11</strain>
    </source>
</reference>
<evidence type="ECO:0000313" key="1">
    <source>
        <dbReference type="EMBL" id="MEL5994944.1"/>
    </source>
</evidence>
<evidence type="ECO:0000313" key="2">
    <source>
        <dbReference type="Proteomes" id="UP001479606"/>
    </source>
</evidence>
<name>A0ABU9LW20_9BACT</name>
<gene>
    <name evidence="1" type="ORF">AAFH49_12050</name>
</gene>
<proteinExistence type="predicted"/>
<organism evidence="1 2">
    <name type="scientific">Hymenobacter segetis</name>
    <dbReference type="NCBI Taxonomy" id="2025509"/>
    <lineage>
        <taxon>Bacteria</taxon>
        <taxon>Pseudomonadati</taxon>
        <taxon>Bacteroidota</taxon>
        <taxon>Cytophagia</taxon>
        <taxon>Cytophagales</taxon>
        <taxon>Hymenobacteraceae</taxon>
        <taxon>Hymenobacter</taxon>
    </lineage>
</organism>
<keyword evidence="2" id="KW-1185">Reference proteome</keyword>
<protein>
    <recommendedName>
        <fullName evidence="3">Lipoprotein</fullName>
    </recommendedName>
</protein>
<dbReference type="RefSeq" id="WP_342298394.1">
    <property type="nucleotide sequence ID" value="NZ_JBCEVZ010000026.1"/>
</dbReference>